<feature type="compositionally biased region" description="Basic and acidic residues" evidence="5">
    <location>
        <begin position="90"/>
        <end position="99"/>
    </location>
</feature>
<keyword evidence="1" id="KW-0479">Metal-binding</keyword>
<gene>
    <name evidence="7" type="ORF">ABB37_07842</name>
</gene>
<dbReference type="OMA" id="KIACNCQ"/>
<dbReference type="PANTHER" id="PTHR47413">
    <property type="entry name" value="LIPASE-LIKE PAD4"/>
    <property type="match status" value="1"/>
</dbReference>
<feature type="region of interest" description="Disordered" evidence="5">
    <location>
        <begin position="1"/>
        <end position="99"/>
    </location>
</feature>
<dbReference type="InterPro" id="IPR011011">
    <property type="entry name" value="Znf_FYVE_PHD"/>
</dbReference>
<dbReference type="PANTHER" id="PTHR47413:SF2">
    <property type="entry name" value="LIPASE-LIKE PAD4"/>
    <property type="match status" value="1"/>
</dbReference>
<feature type="compositionally biased region" description="Low complexity" evidence="5">
    <location>
        <begin position="78"/>
        <end position="89"/>
    </location>
</feature>
<evidence type="ECO:0000256" key="2">
    <source>
        <dbReference type="ARBA" id="ARBA00022771"/>
    </source>
</evidence>
<dbReference type="GO" id="GO:0006629">
    <property type="term" value="P:lipid metabolic process"/>
    <property type="evidence" value="ECO:0007669"/>
    <property type="project" value="InterPro"/>
</dbReference>
<comment type="caution">
    <text evidence="7">The sequence shown here is derived from an EMBL/GenBank/DDBJ whole genome shotgun (WGS) entry which is preliminary data.</text>
</comment>
<evidence type="ECO:0000313" key="8">
    <source>
        <dbReference type="Proteomes" id="UP000037923"/>
    </source>
</evidence>
<accession>A0A0N0VDU3</accession>
<dbReference type="AlphaFoldDB" id="A0A0N0VDU3"/>
<keyword evidence="8" id="KW-1185">Reference proteome</keyword>
<evidence type="ECO:0000256" key="4">
    <source>
        <dbReference type="PROSITE-ProRule" id="PRU00091"/>
    </source>
</evidence>
<dbReference type="EMBL" id="LGTL01000020">
    <property type="protein sequence ID" value="KPA76552.1"/>
    <property type="molecule type" value="Genomic_DNA"/>
</dbReference>
<feature type="compositionally biased region" description="Low complexity" evidence="5">
    <location>
        <begin position="37"/>
        <end position="48"/>
    </location>
</feature>
<keyword evidence="2 4" id="KW-0863">Zinc-finger</keyword>
<dbReference type="InterPro" id="IPR017455">
    <property type="entry name" value="Znf_FYVE-rel"/>
</dbReference>
<dbReference type="VEuPathDB" id="TriTrypDB:LpyrH10_20_1650"/>
<evidence type="ECO:0000256" key="5">
    <source>
        <dbReference type="SAM" id="MobiDB-lite"/>
    </source>
</evidence>
<protein>
    <recommendedName>
        <fullName evidence="6">FYVE-type domain-containing protein</fullName>
    </recommendedName>
</protein>
<name>A0A0N0VDU3_LEPPY</name>
<sequence length="780" mass="84758">MVSLFGLTKDKKEKKKAEEEQEESTPVADQPPPPPQGGDEAAGQQDGGIASVHHSSDNVADEASPSAAPHNNDATTPVSGQVAESVSSESSEHEKKEGVSRYVSSYEGSADGRCQTCNLLKIACNCQRCFRCHRYLLTLSSRRHCRRCWRAVCPKCSPFERTNDFLRGEMSRTCKECAVPHALVYVTQLANSSYETLNAGAKLNTQGDSEDGSNEAAADVHPHAHPLDTRPFRWGLYLLSCEMDAPRRCINPSCSNPISYDLVCAKCKVVTVTLAAHQLRHVEVADRTDMAASSGDKSAAVITEAVENAVRLEYDSVSAARTTAEEDAIFDAALPNESDSYLFANLQGDSWSSRKVLLSLVACAIAAEASAMPNISLAMMDTPPYAQLLRPVQVSEVFSVFDAPGHVRFIAFNSGASSRSSIHQVLGTHMTACEAWTSSAMKKSNAVAKVVSTSHEAHAARLTECVAKLNVREGVLAYIAESDVLRKLPEMVDKTAKEGSDVVLCGHGIGGAVASWISATLLLESTADLKDRLMCVTFGAPLVANHALTDLLSQHELHKNFQHFVNGSDMVPRMSYIDALLESGNTVGTASIVGHGERVASAVEVREAVVMWVGRHEEPLRVSAPQLRTGKEGFSISSVARRMRSVNVSDSKSKKSKSAEEGEAASVAEDGAGDLFRTSREPFDNNIIRAVDENTALTLHDVDFQRFVAPEHRAKQAMDPFGCYHFLWHTRGRYICTDDPSTSIGFLSDRTDLRVQLQDHLLSSYNKAMVEYIYSISPGQ</sequence>
<dbReference type="SUPFAM" id="SSF57903">
    <property type="entry name" value="FYVE/PHD zinc finger"/>
    <property type="match status" value="1"/>
</dbReference>
<dbReference type="SUPFAM" id="SSF53474">
    <property type="entry name" value="alpha/beta-Hydrolases"/>
    <property type="match status" value="1"/>
</dbReference>
<dbReference type="GO" id="GO:0008270">
    <property type="term" value="F:zinc ion binding"/>
    <property type="evidence" value="ECO:0007669"/>
    <property type="project" value="UniProtKB-KW"/>
</dbReference>
<dbReference type="GeneID" id="26908127"/>
<evidence type="ECO:0000259" key="6">
    <source>
        <dbReference type="PROSITE" id="PS50178"/>
    </source>
</evidence>
<dbReference type="InterPro" id="IPR029058">
    <property type="entry name" value="AB_hydrolase_fold"/>
</dbReference>
<dbReference type="InterPro" id="IPR002921">
    <property type="entry name" value="Fungal_lipase-type"/>
</dbReference>
<feature type="region of interest" description="Disordered" evidence="5">
    <location>
        <begin position="647"/>
        <end position="670"/>
    </location>
</feature>
<evidence type="ECO:0000256" key="1">
    <source>
        <dbReference type="ARBA" id="ARBA00022723"/>
    </source>
</evidence>
<feature type="compositionally biased region" description="Basic and acidic residues" evidence="5">
    <location>
        <begin position="8"/>
        <end position="18"/>
    </location>
</feature>
<organism evidence="7 8">
    <name type="scientific">Leptomonas pyrrhocoris</name>
    <name type="common">Firebug parasite</name>
    <dbReference type="NCBI Taxonomy" id="157538"/>
    <lineage>
        <taxon>Eukaryota</taxon>
        <taxon>Discoba</taxon>
        <taxon>Euglenozoa</taxon>
        <taxon>Kinetoplastea</taxon>
        <taxon>Metakinetoplastina</taxon>
        <taxon>Trypanosomatida</taxon>
        <taxon>Trypanosomatidae</taxon>
        <taxon>Leishmaniinae</taxon>
        <taxon>Leptomonas</taxon>
    </lineage>
</organism>
<dbReference type="PROSITE" id="PS50178">
    <property type="entry name" value="ZF_FYVE"/>
    <property type="match status" value="1"/>
</dbReference>
<dbReference type="Pfam" id="PF01764">
    <property type="entry name" value="Lipase_3"/>
    <property type="match status" value="1"/>
</dbReference>
<dbReference type="RefSeq" id="XP_015654991.1">
    <property type="nucleotide sequence ID" value="XM_015806627.1"/>
</dbReference>
<dbReference type="OrthoDB" id="426718at2759"/>
<keyword evidence="3" id="KW-0862">Zinc</keyword>
<evidence type="ECO:0000313" key="7">
    <source>
        <dbReference type="EMBL" id="KPA76552.1"/>
    </source>
</evidence>
<dbReference type="Gene3D" id="3.40.50.1820">
    <property type="entry name" value="alpha/beta hydrolase"/>
    <property type="match status" value="1"/>
</dbReference>
<feature type="compositionally biased region" description="Basic and acidic residues" evidence="5">
    <location>
        <begin position="651"/>
        <end position="660"/>
    </location>
</feature>
<proteinExistence type="predicted"/>
<evidence type="ECO:0000256" key="3">
    <source>
        <dbReference type="ARBA" id="ARBA00022833"/>
    </source>
</evidence>
<dbReference type="CDD" id="cd00065">
    <property type="entry name" value="FYVE_like_SF"/>
    <property type="match status" value="1"/>
</dbReference>
<feature type="domain" description="FYVE-type" evidence="6">
    <location>
        <begin position="129"/>
        <end position="182"/>
    </location>
</feature>
<reference evidence="7 8" key="1">
    <citation type="submission" date="2015-07" db="EMBL/GenBank/DDBJ databases">
        <title>High-quality genome of monoxenous trypanosomatid Leptomonas pyrrhocoris.</title>
        <authorList>
            <person name="Flegontov P."/>
            <person name="Butenko A."/>
            <person name="Firsov S."/>
            <person name="Vlcek C."/>
            <person name="Logacheva M.D."/>
            <person name="Field M."/>
            <person name="Filatov D."/>
            <person name="Flegontova O."/>
            <person name="Gerasimov E."/>
            <person name="Jackson A.P."/>
            <person name="Kelly S."/>
            <person name="Opperdoes F."/>
            <person name="O'Reilly A."/>
            <person name="Votypka J."/>
            <person name="Yurchenko V."/>
            <person name="Lukes J."/>
        </authorList>
    </citation>
    <scope>NUCLEOTIDE SEQUENCE [LARGE SCALE GENOMIC DNA]</scope>
    <source>
        <strain evidence="7">H10</strain>
    </source>
</reference>
<dbReference type="Proteomes" id="UP000037923">
    <property type="component" value="Unassembled WGS sequence"/>
</dbReference>